<evidence type="ECO:0000313" key="2">
    <source>
        <dbReference type="EMBL" id="KAI6784610.1"/>
    </source>
</evidence>
<feature type="compositionally biased region" description="Acidic residues" evidence="1">
    <location>
        <begin position="109"/>
        <end position="127"/>
    </location>
</feature>
<name>A0A9Q0BHD1_9HYPO</name>
<sequence>MAPSGDKPAIEDDWQQVDDAGSVHSFTDDAASDSDLVDLGEQSAFAEALKKKVPGLPGPISKQPRSNIIEAPDVDGRPRPACTPSQSKPRLETLRPAEEHDGTGHSNEPDEEDGEEEKEREEDDDNVDPEHVLNFAPKLANLRCRLNDVTRDTEANMTNRIAFQTPLIRHIYQSLCAIQEQMSVLGHLVHDCACFYRMHHGDMDSDDLPLHGDLPSWTGQLHDVLLTFQGQADAMISGRVQIVETLSALEQPDEQLTMLRQTMNDFLPLIEADFDAFKAKYMSFNKPEPTTNRVVSHDDSQTVAALRTAFYRLHDEVRQSLDLITEIHTSRASSAIATLAPLVISSLSDVRDAIMNIVTNNPSEWMESDLNTSRKILSYPAFISLSPEMLSDVADQFKQVRQQLDVTNDPDMGQSFSRDVVHAHQVVLLTEGGQLEELQSTANFLESLLVPGSGSF</sequence>
<keyword evidence="3" id="KW-1185">Reference proteome</keyword>
<dbReference type="RefSeq" id="XP_051365466.1">
    <property type="nucleotide sequence ID" value="XM_051503109.1"/>
</dbReference>
<feature type="compositionally biased region" description="Basic and acidic residues" evidence="1">
    <location>
        <begin position="89"/>
        <end position="103"/>
    </location>
</feature>
<evidence type="ECO:0000313" key="3">
    <source>
        <dbReference type="Proteomes" id="UP001055219"/>
    </source>
</evidence>
<feature type="region of interest" description="Disordered" evidence="1">
    <location>
        <begin position="1"/>
        <end position="35"/>
    </location>
</feature>
<dbReference type="AlphaFoldDB" id="A0A9Q0BHD1"/>
<comment type="caution">
    <text evidence="2">The sequence shown here is derived from an EMBL/GenBank/DDBJ whole genome shotgun (WGS) entry which is preliminary data.</text>
</comment>
<reference evidence="2" key="1">
    <citation type="journal article" date="2021" name="J Fungi (Basel)">
        <title>Genomic and Metabolomic Analyses of the Marine Fungus Emericellopsis cladophorae: Insights into Saltwater Adaptability Mechanisms and Its Biosynthetic Potential.</title>
        <authorList>
            <person name="Goncalves M.F.M."/>
            <person name="Hilario S."/>
            <person name="Van de Peer Y."/>
            <person name="Esteves A.C."/>
            <person name="Alves A."/>
        </authorList>
    </citation>
    <scope>NUCLEOTIDE SEQUENCE</scope>
    <source>
        <strain evidence="2">MUM 19.33</strain>
    </source>
</reference>
<dbReference type="EMBL" id="JAGIXG020000004">
    <property type="protein sequence ID" value="KAI6784610.1"/>
    <property type="molecule type" value="Genomic_DNA"/>
</dbReference>
<protein>
    <submittedName>
        <fullName evidence="2">Uncharacterized protein</fullName>
    </submittedName>
</protein>
<organism evidence="2 3">
    <name type="scientific">Emericellopsis cladophorae</name>
    <dbReference type="NCBI Taxonomy" id="2686198"/>
    <lineage>
        <taxon>Eukaryota</taxon>
        <taxon>Fungi</taxon>
        <taxon>Dikarya</taxon>
        <taxon>Ascomycota</taxon>
        <taxon>Pezizomycotina</taxon>
        <taxon>Sordariomycetes</taxon>
        <taxon>Hypocreomycetidae</taxon>
        <taxon>Hypocreales</taxon>
        <taxon>Bionectriaceae</taxon>
        <taxon>Emericellopsis</taxon>
    </lineage>
</organism>
<dbReference type="OrthoDB" id="5294021at2759"/>
<gene>
    <name evidence="2" type="ORF">J7T54_006655</name>
</gene>
<feature type="region of interest" description="Disordered" evidence="1">
    <location>
        <begin position="50"/>
        <end position="131"/>
    </location>
</feature>
<proteinExistence type="predicted"/>
<reference evidence="2" key="2">
    <citation type="submission" date="2022-07" db="EMBL/GenBank/DDBJ databases">
        <authorList>
            <person name="Goncalves M.F.M."/>
            <person name="Hilario S."/>
            <person name="Van De Peer Y."/>
            <person name="Esteves A.C."/>
            <person name="Alves A."/>
        </authorList>
    </citation>
    <scope>NUCLEOTIDE SEQUENCE</scope>
    <source>
        <strain evidence="2">MUM 19.33</strain>
    </source>
</reference>
<evidence type="ECO:0000256" key="1">
    <source>
        <dbReference type="SAM" id="MobiDB-lite"/>
    </source>
</evidence>
<accession>A0A9Q0BHD1</accession>
<dbReference type="Proteomes" id="UP001055219">
    <property type="component" value="Unassembled WGS sequence"/>
</dbReference>
<dbReference type="GeneID" id="75833133"/>